<keyword evidence="2" id="KW-1185">Reference proteome</keyword>
<sequence length="294" mass="33128">MCLSFYLQSTSADQQADDSYEGLPNLVPPPPELFLSDTFQRYTWNQPNERPMCLIDWSPPGSTLKPIGTRNCTDQAGKVDMGELWLLGLKDNRAWNPNDFMGLIGNCGTGRCMQYRPNSANKTASTSHYKAITYGTITSEVCDKNNDAQVFYLKNYTDPTLGHGIVPKVFNQTCPVPLEPTIIGGPLPSLIAFGCGVGEWNRRLISAAFGWYYLNITTNEWEIETEWPKYQYDLCCARDNLTKKGYFCDQLFRDSGTTKSLPDWWNGICTGLFPNYGDYDSNRPDPQVPLTNDP</sequence>
<accession>A0AAV9XHM0</accession>
<comment type="caution">
    <text evidence="1">The sequence shown here is derived from an EMBL/GenBank/DDBJ whole genome shotgun (WGS) entry which is preliminary data.</text>
</comment>
<name>A0AAV9XHM0_9PEZI</name>
<dbReference type="AlphaFoldDB" id="A0AAV9XHM0"/>
<evidence type="ECO:0000313" key="2">
    <source>
        <dbReference type="Proteomes" id="UP001365542"/>
    </source>
</evidence>
<reference evidence="1 2" key="1">
    <citation type="submission" date="2019-10" db="EMBL/GenBank/DDBJ databases">
        <authorList>
            <person name="Palmer J.M."/>
        </authorList>
    </citation>
    <scope>NUCLEOTIDE SEQUENCE [LARGE SCALE GENOMIC DNA]</scope>
    <source>
        <strain evidence="1 2">TWF694</strain>
    </source>
</reference>
<proteinExistence type="predicted"/>
<dbReference type="Proteomes" id="UP001365542">
    <property type="component" value="Unassembled WGS sequence"/>
</dbReference>
<protein>
    <submittedName>
        <fullName evidence="1">Uncharacterized protein</fullName>
    </submittedName>
</protein>
<dbReference type="EMBL" id="JAVHJO010000004">
    <property type="protein sequence ID" value="KAK6541151.1"/>
    <property type="molecule type" value="Genomic_DNA"/>
</dbReference>
<organism evidence="1 2">
    <name type="scientific">Orbilia ellipsospora</name>
    <dbReference type="NCBI Taxonomy" id="2528407"/>
    <lineage>
        <taxon>Eukaryota</taxon>
        <taxon>Fungi</taxon>
        <taxon>Dikarya</taxon>
        <taxon>Ascomycota</taxon>
        <taxon>Pezizomycotina</taxon>
        <taxon>Orbiliomycetes</taxon>
        <taxon>Orbiliales</taxon>
        <taxon>Orbiliaceae</taxon>
        <taxon>Orbilia</taxon>
    </lineage>
</organism>
<gene>
    <name evidence="1" type="ORF">TWF694_008522</name>
</gene>
<evidence type="ECO:0000313" key="1">
    <source>
        <dbReference type="EMBL" id="KAK6541151.1"/>
    </source>
</evidence>